<dbReference type="Pfam" id="PF02653">
    <property type="entry name" value="BPD_transp_2"/>
    <property type="match status" value="1"/>
</dbReference>
<keyword evidence="3" id="KW-1003">Cell membrane</keyword>
<evidence type="ECO:0000256" key="1">
    <source>
        <dbReference type="ARBA" id="ARBA00004651"/>
    </source>
</evidence>
<reference evidence="11 12" key="1">
    <citation type="journal article" date="2019" name="Nat. Microbiol.">
        <title>Mediterranean grassland soil C-N compound turnover is dependent on rainfall and depth, and is mediated by genomically divergent microorganisms.</title>
        <authorList>
            <person name="Diamond S."/>
            <person name="Andeer P.F."/>
            <person name="Li Z."/>
            <person name="Crits-Christoph A."/>
            <person name="Burstein D."/>
            <person name="Anantharaman K."/>
            <person name="Lane K.R."/>
            <person name="Thomas B.C."/>
            <person name="Pan C."/>
            <person name="Northen T.R."/>
            <person name="Banfield J.F."/>
        </authorList>
    </citation>
    <scope>NUCLEOTIDE SEQUENCE [LARGE SCALE GENOMIC DNA]</scope>
    <source>
        <strain evidence="11">NP_1</strain>
    </source>
</reference>
<organism evidence="11 12">
    <name type="scientific">Candidatus Segetimicrobium genomatis</name>
    <dbReference type="NCBI Taxonomy" id="2569760"/>
    <lineage>
        <taxon>Bacteria</taxon>
        <taxon>Bacillati</taxon>
        <taxon>Candidatus Sysuimicrobiota</taxon>
        <taxon>Candidatus Sysuimicrobiia</taxon>
        <taxon>Candidatus Sysuimicrobiales</taxon>
        <taxon>Candidatus Segetimicrobiaceae</taxon>
        <taxon>Candidatus Segetimicrobium</taxon>
    </lineage>
</organism>
<evidence type="ECO:0000313" key="11">
    <source>
        <dbReference type="EMBL" id="TMJ08015.1"/>
    </source>
</evidence>
<dbReference type="PANTHER" id="PTHR45772">
    <property type="entry name" value="CONSERVED COMPONENT OF ABC TRANSPORTER FOR NATURAL AMINO ACIDS-RELATED"/>
    <property type="match status" value="1"/>
</dbReference>
<dbReference type="Pfam" id="PF00005">
    <property type="entry name" value="ABC_tran"/>
    <property type="match status" value="1"/>
</dbReference>
<keyword evidence="4 9" id="KW-0812">Transmembrane</keyword>
<proteinExistence type="predicted"/>
<dbReference type="SMART" id="SM00382">
    <property type="entry name" value="AAA"/>
    <property type="match status" value="1"/>
</dbReference>
<dbReference type="InterPro" id="IPR051120">
    <property type="entry name" value="ABC_AA/LPS_Transport"/>
</dbReference>
<name>A0A537LJ32_9BACT</name>
<evidence type="ECO:0000256" key="5">
    <source>
        <dbReference type="ARBA" id="ARBA00022741"/>
    </source>
</evidence>
<feature type="transmembrane region" description="Helical" evidence="9">
    <location>
        <begin position="100"/>
        <end position="122"/>
    </location>
</feature>
<keyword evidence="8 9" id="KW-0472">Membrane</keyword>
<dbReference type="SUPFAM" id="SSF52540">
    <property type="entry name" value="P-loop containing nucleoside triphosphate hydrolases"/>
    <property type="match status" value="1"/>
</dbReference>
<dbReference type="InterPro" id="IPR001851">
    <property type="entry name" value="ABC_transp_permease"/>
</dbReference>
<dbReference type="InterPro" id="IPR003439">
    <property type="entry name" value="ABC_transporter-like_ATP-bd"/>
</dbReference>
<dbReference type="PROSITE" id="PS50893">
    <property type="entry name" value="ABC_TRANSPORTER_2"/>
    <property type="match status" value="1"/>
</dbReference>
<dbReference type="Proteomes" id="UP000315217">
    <property type="component" value="Unassembled WGS sequence"/>
</dbReference>
<dbReference type="InterPro" id="IPR003593">
    <property type="entry name" value="AAA+_ATPase"/>
</dbReference>
<comment type="subcellular location">
    <subcellularLocation>
        <location evidence="1">Cell membrane</location>
        <topology evidence="1">Multi-pass membrane protein</topology>
    </subcellularLocation>
</comment>
<protein>
    <submittedName>
        <fullName evidence="11">Branched-chain amino acid ABC transporter ATP-binding protein/permease</fullName>
    </submittedName>
</protein>
<dbReference type="AlphaFoldDB" id="A0A537LJ32"/>
<accession>A0A537LJ32</accession>
<feature type="domain" description="ABC transporter" evidence="10">
    <location>
        <begin position="241"/>
        <end position="488"/>
    </location>
</feature>
<dbReference type="Gene3D" id="3.40.50.300">
    <property type="entry name" value="P-loop containing nucleotide triphosphate hydrolases"/>
    <property type="match status" value="1"/>
</dbReference>
<dbReference type="InterPro" id="IPR043428">
    <property type="entry name" value="LivM-like"/>
</dbReference>
<gene>
    <name evidence="11" type="ORF">E6G98_12905</name>
</gene>
<feature type="transmembrane region" description="Helical" evidence="9">
    <location>
        <begin position="134"/>
        <end position="157"/>
    </location>
</feature>
<dbReference type="CDD" id="cd06581">
    <property type="entry name" value="TM_PBP1_LivM_like"/>
    <property type="match status" value="1"/>
</dbReference>
<dbReference type="GO" id="GO:0016887">
    <property type="term" value="F:ATP hydrolysis activity"/>
    <property type="evidence" value="ECO:0007669"/>
    <property type="project" value="InterPro"/>
</dbReference>
<keyword evidence="7 9" id="KW-1133">Transmembrane helix</keyword>
<dbReference type="PANTHER" id="PTHR45772:SF9">
    <property type="entry name" value="CONSERVED COMPONENT OF ABC TRANSPORTER FOR NATURAL AMINO ACIDS"/>
    <property type="match status" value="1"/>
</dbReference>
<evidence type="ECO:0000256" key="3">
    <source>
        <dbReference type="ARBA" id="ARBA00022475"/>
    </source>
</evidence>
<evidence type="ECO:0000256" key="7">
    <source>
        <dbReference type="ARBA" id="ARBA00022989"/>
    </source>
</evidence>
<dbReference type="GO" id="GO:0005886">
    <property type="term" value="C:plasma membrane"/>
    <property type="evidence" value="ECO:0007669"/>
    <property type="project" value="UniProtKB-SubCell"/>
</dbReference>
<keyword evidence="2" id="KW-0813">Transport</keyword>
<dbReference type="GO" id="GO:0015658">
    <property type="term" value="F:branched-chain amino acid transmembrane transporter activity"/>
    <property type="evidence" value="ECO:0007669"/>
    <property type="project" value="InterPro"/>
</dbReference>
<feature type="transmembrane region" description="Helical" evidence="9">
    <location>
        <begin position="177"/>
        <end position="196"/>
    </location>
</feature>
<keyword evidence="6 11" id="KW-0067">ATP-binding</keyword>
<evidence type="ECO:0000256" key="9">
    <source>
        <dbReference type="SAM" id="Phobius"/>
    </source>
</evidence>
<evidence type="ECO:0000256" key="4">
    <source>
        <dbReference type="ARBA" id="ARBA00022692"/>
    </source>
</evidence>
<evidence type="ECO:0000313" key="12">
    <source>
        <dbReference type="Proteomes" id="UP000315217"/>
    </source>
</evidence>
<dbReference type="CDD" id="cd03219">
    <property type="entry name" value="ABC_Mj1267_LivG_branched"/>
    <property type="match status" value="1"/>
</dbReference>
<feature type="non-terminal residue" evidence="11">
    <location>
        <position position="1"/>
    </location>
</feature>
<evidence type="ECO:0000256" key="6">
    <source>
        <dbReference type="ARBA" id="ARBA00022840"/>
    </source>
</evidence>
<comment type="caution">
    <text evidence="11">The sequence shown here is derived from an EMBL/GenBank/DDBJ whole genome shotgun (WGS) entry which is preliminary data.</text>
</comment>
<dbReference type="GO" id="GO:0005524">
    <property type="term" value="F:ATP binding"/>
    <property type="evidence" value="ECO:0007669"/>
    <property type="project" value="UniProtKB-KW"/>
</dbReference>
<keyword evidence="5" id="KW-0547">Nucleotide-binding</keyword>
<dbReference type="EMBL" id="VBAI01000223">
    <property type="protein sequence ID" value="TMJ08015.1"/>
    <property type="molecule type" value="Genomic_DNA"/>
</dbReference>
<feature type="transmembrane region" description="Helical" evidence="9">
    <location>
        <begin position="48"/>
        <end position="70"/>
    </location>
</feature>
<evidence type="ECO:0000256" key="8">
    <source>
        <dbReference type="ARBA" id="ARBA00023136"/>
    </source>
</evidence>
<sequence>GIALLVLSVIANTVITNARPFLNGAAGLSLVPPPLAGVLDTDTVGYQWLFVSLTALACAVVFVAANRIVYSPYGRTLRAMRDRELAAAALGKNLVGLKMVMFVVGGVIAGWSGAILVGFIGVWSPATWLYPETIVLFAALIVGGLGNNLGAVLGALLVPVGFEEATRFLPNFGPPGFIPAMQWVAIGLLVIGFMWFHPRGTLPEVRRVYRDRLAPARGPARELTQTDRLRGISSHRVEALLRAEAVERHFEGLRAVDGVSLAVPASHITGLIGPNGAGKSTLLAVLAGTLPASAGRIYLDGADITHLPAYQRARRGLVRTFQLSSEFGQLTVLENLLVAVPRHRGESLLGALRGKRYWGTEERDLVERARELLARFQMSEKESEYAAGLSGGQKRLVEIMRALMLMPRVLLVDEPMASVHPAIVDEIADVIEGLRQDGLAILMVEHELSMVDRLCDPVIVMAQGKIIGRGSMSVLRQQREIVDAYLVG</sequence>
<evidence type="ECO:0000256" key="2">
    <source>
        <dbReference type="ARBA" id="ARBA00022448"/>
    </source>
</evidence>
<evidence type="ECO:0000259" key="10">
    <source>
        <dbReference type="PROSITE" id="PS50893"/>
    </source>
</evidence>
<dbReference type="InterPro" id="IPR027417">
    <property type="entry name" value="P-loop_NTPase"/>
</dbReference>